<name>A0A317C177_9GAMM</name>
<feature type="region of interest" description="Disordered" evidence="1">
    <location>
        <begin position="331"/>
        <end position="350"/>
    </location>
</feature>
<sequence>KNDALLDREIGNTLFSANQFINNDQTRQQFDGRFVALSNSFSGAVDAIERDTIFQQIDGISTSIQTVQYHIDSAQSLILEAPTIDKARLYKWVNELNAIKRMINILVLDVVASNKGAYSERAFKKIIKTAGILLALILTFILYLGHLLFELRKERKRNLYMLAHDPLTGLSSRECVMTSLQSRCNNKKPFALLLFDLNKFKAVNDNFGHHTGDQLLIHLAEKFKQTIGKYGIVGRLGGDEFVWLAESDNPKVIERQYAQFLEAIREPCIIKGMPLQIHISSGGGIAADYQYHATQLLERVDEAMYKAKSRQVKEIVWENQAKGKMEATVAAKSAAGKQAKRSRRIEPAEA</sequence>
<dbReference type="Pfam" id="PF00990">
    <property type="entry name" value="GGDEF"/>
    <property type="match status" value="1"/>
</dbReference>
<dbReference type="NCBIfam" id="TIGR00254">
    <property type="entry name" value="GGDEF"/>
    <property type="match status" value="1"/>
</dbReference>
<keyword evidence="2" id="KW-1133">Transmembrane helix</keyword>
<dbReference type="Proteomes" id="UP000245539">
    <property type="component" value="Unassembled WGS sequence"/>
</dbReference>
<dbReference type="AlphaFoldDB" id="A0A317C177"/>
<keyword evidence="5" id="KW-1185">Reference proteome</keyword>
<feature type="transmembrane region" description="Helical" evidence="2">
    <location>
        <begin position="130"/>
        <end position="149"/>
    </location>
</feature>
<dbReference type="PROSITE" id="PS50887">
    <property type="entry name" value="GGDEF"/>
    <property type="match status" value="1"/>
</dbReference>
<feature type="domain" description="GGDEF" evidence="3">
    <location>
        <begin position="188"/>
        <end position="320"/>
    </location>
</feature>
<dbReference type="InterPro" id="IPR043128">
    <property type="entry name" value="Rev_trsase/Diguanyl_cyclase"/>
</dbReference>
<dbReference type="PANTHER" id="PTHR46663">
    <property type="entry name" value="DIGUANYLATE CYCLASE DGCT-RELATED"/>
    <property type="match status" value="1"/>
</dbReference>
<evidence type="ECO:0000259" key="3">
    <source>
        <dbReference type="PROSITE" id="PS50887"/>
    </source>
</evidence>
<reference evidence="4 5" key="1">
    <citation type="submission" date="2018-05" db="EMBL/GenBank/DDBJ databases">
        <title>Leucothrix arctica sp. nov., isolated from Arctic seawater.</title>
        <authorList>
            <person name="Choi A."/>
            <person name="Baek K."/>
        </authorList>
    </citation>
    <scope>NUCLEOTIDE SEQUENCE [LARGE SCALE GENOMIC DNA]</scope>
    <source>
        <strain evidence="4 5">JCM 18388</strain>
    </source>
</reference>
<dbReference type="InterPro" id="IPR000160">
    <property type="entry name" value="GGDEF_dom"/>
</dbReference>
<dbReference type="InterPro" id="IPR029787">
    <property type="entry name" value="Nucleotide_cyclase"/>
</dbReference>
<evidence type="ECO:0000256" key="2">
    <source>
        <dbReference type="SAM" id="Phobius"/>
    </source>
</evidence>
<dbReference type="CDD" id="cd01949">
    <property type="entry name" value="GGDEF"/>
    <property type="match status" value="1"/>
</dbReference>
<feature type="non-terminal residue" evidence="4">
    <location>
        <position position="1"/>
    </location>
</feature>
<dbReference type="SMART" id="SM00267">
    <property type="entry name" value="GGDEF"/>
    <property type="match status" value="1"/>
</dbReference>
<dbReference type="Gene3D" id="3.30.70.270">
    <property type="match status" value="1"/>
</dbReference>
<organism evidence="4 5">
    <name type="scientific">Leucothrix pacifica</name>
    <dbReference type="NCBI Taxonomy" id="1247513"/>
    <lineage>
        <taxon>Bacteria</taxon>
        <taxon>Pseudomonadati</taxon>
        <taxon>Pseudomonadota</taxon>
        <taxon>Gammaproteobacteria</taxon>
        <taxon>Thiotrichales</taxon>
        <taxon>Thiotrichaceae</taxon>
        <taxon>Leucothrix</taxon>
    </lineage>
</organism>
<proteinExistence type="predicted"/>
<keyword evidence="2" id="KW-0472">Membrane</keyword>
<accession>A0A317C177</accession>
<evidence type="ECO:0000313" key="4">
    <source>
        <dbReference type="EMBL" id="PWQ92308.1"/>
    </source>
</evidence>
<comment type="caution">
    <text evidence="4">The sequence shown here is derived from an EMBL/GenBank/DDBJ whole genome shotgun (WGS) entry which is preliminary data.</text>
</comment>
<keyword evidence="2" id="KW-0812">Transmembrane</keyword>
<gene>
    <name evidence="4" type="ORF">DKW60_21925</name>
</gene>
<dbReference type="EMBL" id="QGKM01000097">
    <property type="protein sequence ID" value="PWQ92308.1"/>
    <property type="molecule type" value="Genomic_DNA"/>
</dbReference>
<protein>
    <recommendedName>
        <fullName evidence="3">GGDEF domain-containing protein</fullName>
    </recommendedName>
</protein>
<dbReference type="OrthoDB" id="5623595at2"/>
<dbReference type="SUPFAM" id="SSF55073">
    <property type="entry name" value="Nucleotide cyclase"/>
    <property type="match status" value="1"/>
</dbReference>
<dbReference type="PANTHER" id="PTHR46663:SF2">
    <property type="entry name" value="GGDEF DOMAIN-CONTAINING PROTEIN"/>
    <property type="match status" value="1"/>
</dbReference>
<evidence type="ECO:0000313" key="5">
    <source>
        <dbReference type="Proteomes" id="UP000245539"/>
    </source>
</evidence>
<dbReference type="InterPro" id="IPR052163">
    <property type="entry name" value="DGC-Regulatory_Protein"/>
</dbReference>
<evidence type="ECO:0000256" key="1">
    <source>
        <dbReference type="SAM" id="MobiDB-lite"/>
    </source>
</evidence>
<dbReference type="RefSeq" id="WP_146203549.1">
    <property type="nucleotide sequence ID" value="NZ_QGKM01000097.1"/>
</dbReference>